<name>A0A151NDH7_ALLMI</name>
<proteinExistence type="predicted"/>
<comment type="caution">
    <text evidence="1">The sequence shown here is derived from an EMBL/GenBank/DDBJ whole genome shotgun (WGS) entry which is preliminary data.</text>
</comment>
<evidence type="ECO:0000313" key="1">
    <source>
        <dbReference type="EMBL" id="KYO34689.1"/>
    </source>
</evidence>
<accession>A0A151NDH7</accession>
<dbReference type="AlphaFoldDB" id="A0A151NDH7"/>
<gene>
    <name evidence="1" type="ORF">Y1Q_0015474</name>
</gene>
<evidence type="ECO:0000313" key="2">
    <source>
        <dbReference type="Proteomes" id="UP000050525"/>
    </source>
</evidence>
<dbReference type="EMBL" id="AKHW03003364">
    <property type="protein sequence ID" value="KYO34689.1"/>
    <property type="molecule type" value="Genomic_DNA"/>
</dbReference>
<protein>
    <submittedName>
        <fullName evidence="1">Uncharacterized protein</fullName>
    </submittedName>
</protein>
<dbReference type="Proteomes" id="UP000050525">
    <property type="component" value="Unassembled WGS sequence"/>
</dbReference>
<reference evidence="1 2" key="1">
    <citation type="journal article" date="2012" name="Genome Biol.">
        <title>Sequencing three crocodilian genomes to illuminate the evolution of archosaurs and amniotes.</title>
        <authorList>
            <person name="St John J.A."/>
            <person name="Braun E.L."/>
            <person name="Isberg S.R."/>
            <person name="Miles L.G."/>
            <person name="Chong A.Y."/>
            <person name="Gongora J."/>
            <person name="Dalzell P."/>
            <person name="Moran C."/>
            <person name="Bed'hom B."/>
            <person name="Abzhanov A."/>
            <person name="Burgess S.C."/>
            <person name="Cooksey A.M."/>
            <person name="Castoe T.A."/>
            <person name="Crawford N.G."/>
            <person name="Densmore L.D."/>
            <person name="Drew J.C."/>
            <person name="Edwards S.V."/>
            <person name="Faircloth B.C."/>
            <person name="Fujita M.K."/>
            <person name="Greenwold M.J."/>
            <person name="Hoffmann F.G."/>
            <person name="Howard J.M."/>
            <person name="Iguchi T."/>
            <person name="Janes D.E."/>
            <person name="Khan S.Y."/>
            <person name="Kohno S."/>
            <person name="de Koning A.J."/>
            <person name="Lance S.L."/>
            <person name="McCarthy F.M."/>
            <person name="McCormack J.E."/>
            <person name="Merchant M.E."/>
            <person name="Peterson D.G."/>
            <person name="Pollock D.D."/>
            <person name="Pourmand N."/>
            <person name="Raney B.J."/>
            <person name="Roessler K.A."/>
            <person name="Sanford J.R."/>
            <person name="Sawyer R.H."/>
            <person name="Schmidt C.J."/>
            <person name="Triplett E.W."/>
            <person name="Tuberville T.D."/>
            <person name="Venegas-Anaya M."/>
            <person name="Howard J.T."/>
            <person name="Jarvis E.D."/>
            <person name="Guillette L.J.Jr."/>
            <person name="Glenn T.C."/>
            <person name="Green R.E."/>
            <person name="Ray D.A."/>
        </authorList>
    </citation>
    <scope>NUCLEOTIDE SEQUENCE [LARGE SCALE GENOMIC DNA]</scope>
    <source>
        <strain evidence="1">KSC_2009_1</strain>
    </source>
</reference>
<organism evidence="1 2">
    <name type="scientific">Alligator mississippiensis</name>
    <name type="common">American alligator</name>
    <dbReference type="NCBI Taxonomy" id="8496"/>
    <lineage>
        <taxon>Eukaryota</taxon>
        <taxon>Metazoa</taxon>
        <taxon>Chordata</taxon>
        <taxon>Craniata</taxon>
        <taxon>Vertebrata</taxon>
        <taxon>Euteleostomi</taxon>
        <taxon>Archelosauria</taxon>
        <taxon>Archosauria</taxon>
        <taxon>Crocodylia</taxon>
        <taxon>Alligatoridae</taxon>
        <taxon>Alligatorinae</taxon>
        <taxon>Alligator</taxon>
    </lineage>
</organism>
<sequence>MSCSMELVLYKCGFNAGSVCLNQIVGVHSFVLSVDMEDFPKTFLKGIEHCKSFSPTSLDSFCSSFSKWLRK</sequence>
<keyword evidence="2" id="KW-1185">Reference proteome</keyword>